<dbReference type="SUPFAM" id="SSF63748">
    <property type="entry name" value="Tudor/PWWP/MBT"/>
    <property type="match status" value="2"/>
</dbReference>
<feature type="compositionally biased region" description="Acidic residues" evidence="1">
    <location>
        <begin position="545"/>
        <end position="554"/>
    </location>
</feature>
<dbReference type="PANTHER" id="PTHR16442:SF1">
    <property type="entry name" value="RING FINGER PROTEIN 17"/>
    <property type="match status" value="1"/>
</dbReference>
<dbReference type="Proteomes" id="UP001217089">
    <property type="component" value="Unassembled WGS sequence"/>
</dbReference>
<proteinExistence type="predicted"/>
<comment type="caution">
    <text evidence="3">The sequence shown here is derived from an EMBL/GenBank/DDBJ whole genome shotgun (WGS) entry which is preliminary data.</text>
</comment>
<evidence type="ECO:0000313" key="4">
    <source>
        <dbReference type="Proteomes" id="UP001217089"/>
    </source>
</evidence>
<evidence type="ECO:0000256" key="1">
    <source>
        <dbReference type="SAM" id="MobiDB-lite"/>
    </source>
</evidence>
<reference evidence="3 4" key="1">
    <citation type="submission" date="2022-12" db="EMBL/GenBank/DDBJ databases">
        <title>Chromosome-level genome of Tegillarca granosa.</title>
        <authorList>
            <person name="Kim J."/>
        </authorList>
    </citation>
    <scope>NUCLEOTIDE SEQUENCE [LARGE SCALE GENOMIC DNA]</scope>
    <source>
        <strain evidence="3">Teg-2019</strain>
        <tissue evidence="3">Adductor muscle</tissue>
    </source>
</reference>
<feature type="compositionally biased region" description="Polar residues" evidence="1">
    <location>
        <begin position="600"/>
        <end position="623"/>
    </location>
</feature>
<dbReference type="PANTHER" id="PTHR16442">
    <property type="entry name" value="RING FINGER PROTEIN 17"/>
    <property type="match status" value="1"/>
</dbReference>
<dbReference type="Gene3D" id="2.40.50.90">
    <property type="match status" value="2"/>
</dbReference>
<feature type="compositionally biased region" description="Acidic residues" evidence="1">
    <location>
        <begin position="495"/>
        <end position="505"/>
    </location>
</feature>
<dbReference type="InterPro" id="IPR002999">
    <property type="entry name" value="Tudor"/>
</dbReference>
<dbReference type="Gene3D" id="2.30.30.140">
    <property type="match status" value="2"/>
</dbReference>
<dbReference type="InterPro" id="IPR035437">
    <property type="entry name" value="SNase_OB-fold_sf"/>
</dbReference>
<name>A0ABQ9EMY2_TEGGR</name>
<gene>
    <name evidence="3" type="ORF">KUTeg_017109</name>
</gene>
<dbReference type="Pfam" id="PF00567">
    <property type="entry name" value="TUDOR"/>
    <property type="match status" value="2"/>
</dbReference>
<feature type="compositionally biased region" description="Basic and acidic residues" evidence="1">
    <location>
        <begin position="856"/>
        <end position="871"/>
    </location>
</feature>
<organism evidence="3 4">
    <name type="scientific">Tegillarca granosa</name>
    <name type="common">Malaysian cockle</name>
    <name type="synonym">Anadara granosa</name>
    <dbReference type="NCBI Taxonomy" id="220873"/>
    <lineage>
        <taxon>Eukaryota</taxon>
        <taxon>Metazoa</taxon>
        <taxon>Spiralia</taxon>
        <taxon>Lophotrochozoa</taxon>
        <taxon>Mollusca</taxon>
        <taxon>Bivalvia</taxon>
        <taxon>Autobranchia</taxon>
        <taxon>Pteriomorphia</taxon>
        <taxon>Arcoida</taxon>
        <taxon>Arcoidea</taxon>
        <taxon>Arcidae</taxon>
        <taxon>Tegillarca</taxon>
    </lineage>
</organism>
<sequence length="871" mass="96938">MSVSVNPGDFWCNLLENSEEHQIYQDLLQERYTDDSDVAPESEVEIGYICVAKFCDDEQYYRVRVVTEKNDCGKLEVLLFDYGNITSVKVSELKKIRAEDLVLPQQGIHCKVAGIAPDSEDDIWDEKSYSRFEELTSTKDLFIVPQKLDHQTYVVDLCENENSIGELLVQGGYAKKVEVTGGESTTEDDTEESFVDAVDEDEAGPFKRPKICADSEYDVQVIDVTSPYKFHVQLIESIELLETVTERIKNYILDNPDDMSTEDIQPCAPCLALLEEDETWCRARINQVDDEEIMVFYVDYGHEDLVHKDNLKKIPSDLLDIPALAIPCKLSDIKPVDQQQEWPDDALAFFKEYCDNHSVISVYVEKVTGNCVSLGTMTAIDSEEKENVSRQLVDLAFADAIEGSALEIEMQNEETDLGDENGFADISCNATALSLSEFDSTADTSHICSACDTTTENLEGSSVLDTTSESFTYVCHKCTHGTSTDSNKELISVSENEETSEETETANDTGDSSVMENSSLDRTGEQSGLLETAEESINVGNECEHEAEEEDEEWHDAGTDKSDYTVEESDNSVVIQDTDNKSDNVTKEDLDTDEVKADKGNNQTTDVPENVVDNESGNIAQESENIEKDDNKLTDTKEEESEVTVSGKKGIVESNVQEETESRNDGVDSEEVKKDEDIASDHKQEEISQQTADHEESDNVEGSSEKTESVEAGKVEKDDPANEESRVDLQSAEKLDSAGVESISENKNIKSDIGAKSTDSFQQGEGTEEKEHVDSSKENEVEKDTTQNKSGVCDEKSNENATEIDKSEDEEKTEENKQSESKENSSDKKDDDEENKQSESKENSSDKKDDDDDDDKGDKSTDSPKKAVDLD</sequence>
<evidence type="ECO:0000313" key="3">
    <source>
        <dbReference type="EMBL" id="KAJ8306564.1"/>
    </source>
</evidence>
<feature type="compositionally biased region" description="Basic and acidic residues" evidence="1">
    <location>
        <begin position="703"/>
        <end position="736"/>
    </location>
</feature>
<keyword evidence="4" id="KW-1185">Reference proteome</keyword>
<feature type="region of interest" description="Disordered" evidence="1">
    <location>
        <begin position="482"/>
        <end position="528"/>
    </location>
</feature>
<feature type="domain" description="Tudor" evidence="2">
    <location>
        <begin position="43"/>
        <end position="103"/>
    </location>
</feature>
<feature type="compositionally biased region" description="Basic and acidic residues" evidence="1">
    <location>
        <begin position="767"/>
        <end position="798"/>
    </location>
</feature>
<feature type="compositionally biased region" description="Basic and acidic residues" evidence="1">
    <location>
        <begin position="814"/>
        <end position="848"/>
    </location>
</feature>
<dbReference type="EMBL" id="JARBDR010000813">
    <property type="protein sequence ID" value="KAJ8306564.1"/>
    <property type="molecule type" value="Genomic_DNA"/>
</dbReference>
<feature type="domain" description="Tudor" evidence="2">
    <location>
        <begin position="263"/>
        <end position="321"/>
    </location>
</feature>
<feature type="compositionally biased region" description="Basic and acidic residues" evidence="1">
    <location>
        <begin position="555"/>
        <end position="564"/>
    </location>
</feature>
<dbReference type="PROSITE" id="PS50304">
    <property type="entry name" value="TUDOR"/>
    <property type="match status" value="2"/>
</dbReference>
<feature type="compositionally biased region" description="Basic and acidic residues" evidence="1">
    <location>
        <begin position="578"/>
        <end position="599"/>
    </location>
</feature>
<feature type="compositionally biased region" description="Basic and acidic residues" evidence="1">
    <location>
        <begin position="660"/>
        <end position="686"/>
    </location>
</feature>
<evidence type="ECO:0000259" key="2">
    <source>
        <dbReference type="PROSITE" id="PS50304"/>
    </source>
</evidence>
<feature type="region of interest" description="Disordered" evidence="1">
    <location>
        <begin position="540"/>
        <end position="871"/>
    </location>
</feature>
<feature type="compositionally biased region" description="Basic and acidic residues" evidence="1">
    <location>
        <begin position="625"/>
        <end position="636"/>
    </location>
</feature>
<protein>
    <recommendedName>
        <fullName evidence="2">Tudor domain-containing protein</fullName>
    </recommendedName>
</protein>
<accession>A0ABQ9EMY2</accession>
<feature type="compositionally biased region" description="Polar residues" evidence="1">
    <location>
        <begin position="506"/>
        <end position="521"/>
    </location>
</feature>
<dbReference type="SMART" id="SM00333">
    <property type="entry name" value="TUDOR"/>
    <property type="match status" value="2"/>
</dbReference>